<keyword evidence="2" id="KW-0732">Signal</keyword>
<reference evidence="3 4" key="1">
    <citation type="submission" date="2014-08" db="EMBL/GenBank/DDBJ databases">
        <title>Comparative genomics of the Paenibacillus odorifer group.</title>
        <authorList>
            <person name="den Bakker H.C."/>
            <person name="Tsai Y.-C."/>
            <person name="Martin N."/>
            <person name="Korlach J."/>
            <person name="Wiedmann M."/>
        </authorList>
    </citation>
    <scope>NUCLEOTIDE SEQUENCE [LARGE SCALE GENOMIC DNA]</scope>
    <source>
        <strain evidence="3 4">DSM 14472</strain>
    </source>
</reference>
<dbReference type="EMBL" id="CP009286">
    <property type="protein sequence ID" value="AIQ61989.1"/>
    <property type="molecule type" value="Genomic_DNA"/>
</dbReference>
<dbReference type="InterPro" id="IPR006311">
    <property type="entry name" value="TAT_signal"/>
</dbReference>
<keyword evidence="4" id="KW-1185">Reference proteome</keyword>
<keyword evidence="1" id="KW-0175">Coiled coil</keyword>
<name>A0A089N011_9BACL</name>
<dbReference type="AlphaFoldDB" id="A0A089N011"/>
<proteinExistence type="predicted"/>
<feature type="coiled-coil region" evidence="1">
    <location>
        <begin position="147"/>
        <end position="202"/>
    </location>
</feature>
<dbReference type="Proteomes" id="UP000029507">
    <property type="component" value="Chromosome"/>
</dbReference>
<dbReference type="KEGG" id="pste:PSTEL_01475"/>
<evidence type="ECO:0000256" key="2">
    <source>
        <dbReference type="SAM" id="SignalP"/>
    </source>
</evidence>
<dbReference type="PROSITE" id="PS51318">
    <property type="entry name" value="TAT"/>
    <property type="match status" value="1"/>
</dbReference>
<feature type="chain" id="PRO_5001847686" evidence="2">
    <location>
        <begin position="33"/>
        <end position="262"/>
    </location>
</feature>
<feature type="signal peptide" evidence="2">
    <location>
        <begin position="1"/>
        <end position="32"/>
    </location>
</feature>
<protein>
    <submittedName>
        <fullName evidence="3">Uncharacterized protein</fullName>
    </submittedName>
</protein>
<dbReference type="HOGENOM" id="CLU_1061070_0_0_9"/>
<evidence type="ECO:0000256" key="1">
    <source>
        <dbReference type="SAM" id="Coils"/>
    </source>
</evidence>
<sequence length="262" mass="28199">MLQNFARRSIIALCIFGALLAALPGLAIPAHAAAFEPEFAAAIGSIDQLYDGYTALETAIKLQKSQIQELRSRNDDRQKSVAAKAKLIDKAKIEQLNSASVQVSGKHAALLQQYSDLGKRAAAARKSKDKKSADLLDLQRNKLKPSVEAARLEIKNAKEALAAAKKSASAKGKLVTDALIPVQNLRKQVTAENKKIAAANRTRTAASKRYRLAVKQGAAITAATEMALMYNELGKINACWKTIYGYEKQIAAALSTAEAKLP</sequence>
<evidence type="ECO:0000313" key="4">
    <source>
        <dbReference type="Proteomes" id="UP000029507"/>
    </source>
</evidence>
<accession>A0A089N011</accession>
<evidence type="ECO:0000313" key="3">
    <source>
        <dbReference type="EMBL" id="AIQ61989.1"/>
    </source>
</evidence>
<organism evidence="3 4">
    <name type="scientific">Paenibacillus stellifer</name>
    <dbReference type="NCBI Taxonomy" id="169760"/>
    <lineage>
        <taxon>Bacteria</taxon>
        <taxon>Bacillati</taxon>
        <taxon>Bacillota</taxon>
        <taxon>Bacilli</taxon>
        <taxon>Bacillales</taxon>
        <taxon>Paenibacillaceae</taxon>
        <taxon>Paenibacillus</taxon>
    </lineage>
</organism>
<gene>
    <name evidence="3" type="ORF">PSTEL_01475</name>
</gene>